<dbReference type="PROSITE" id="PS51257">
    <property type="entry name" value="PROKAR_LIPOPROTEIN"/>
    <property type="match status" value="1"/>
</dbReference>
<keyword evidence="1" id="KW-1133">Transmembrane helix</keyword>
<keyword evidence="1" id="KW-0812">Transmembrane</keyword>
<sequence length="235" mass="26092">MRHLLVLLLTLVLSSCFDVKEEVWVHRDGSGDLALVVHLPHRALQLAGGNEALENAILEWFQSTPQLELSSLDILPPTPPSEDTTVQVRAHAPSLRVLSEISESIPSQTFPSMPNLAGTFQIDLSIRGVDFHRQVNYRQALGLAALAISSDQRQQRHLETRIHLPTRATTSNADEILDQGRTLVWHRSLGDALTRPTEMTFHAPLPLPLGWLACLSGLGLLLAGGLSWRRLRRRP</sequence>
<dbReference type="EMBL" id="JACHFD010000006">
    <property type="protein sequence ID" value="MBB5351311.1"/>
    <property type="molecule type" value="Genomic_DNA"/>
</dbReference>
<evidence type="ECO:0000313" key="2">
    <source>
        <dbReference type="EMBL" id="MBB5351311.1"/>
    </source>
</evidence>
<protein>
    <recommendedName>
        <fullName evidence="4">DUF3153 domain-containing protein</fullName>
    </recommendedName>
</protein>
<reference evidence="2 3" key="1">
    <citation type="submission" date="2020-08" db="EMBL/GenBank/DDBJ databases">
        <title>Genomic Encyclopedia of Type Strains, Phase IV (KMG-IV): sequencing the most valuable type-strain genomes for metagenomic binning, comparative biology and taxonomic classification.</title>
        <authorList>
            <person name="Goeker M."/>
        </authorList>
    </citation>
    <scope>NUCLEOTIDE SEQUENCE [LARGE SCALE GENOMIC DNA]</scope>
    <source>
        <strain evidence="2 3">YC6886</strain>
    </source>
</reference>
<feature type="transmembrane region" description="Helical" evidence="1">
    <location>
        <begin position="209"/>
        <end position="228"/>
    </location>
</feature>
<evidence type="ECO:0000256" key="1">
    <source>
        <dbReference type="SAM" id="Phobius"/>
    </source>
</evidence>
<gene>
    <name evidence="2" type="ORF">HNR46_001547</name>
</gene>
<evidence type="ECO:0000313" key="3">
    <source>
        <dbReference type="Proteomes" id="UP000557717"/>
    </source>
</evidence>
<accession>A0A840VER3</accession>
<name>A0A840VER3_9BACT</name>
<evidence type="ECO:0008006" key="4">
    <source>
        <dbReference type="Google" id="ProtNLM"/>
    </source>
</evidence>
<organism evidence="2 3">
    <name type="scientific">Haloferula luteola</name>
    <dbReference type="NCBI Taxonomy" id="595692"/>
    <lineage>
        <taxon>Bacteria</taxon>
        <taxon>Pseudomonadati</taxon>
        <taxon>Verrucomicrobiota</taxon>
        <taxon>Verrucomicrobiia</taxon>
        <taxon>Verrucomicrobiales</taxon>
        <taxon>Verrucomicrobiaceae</taxon>
        <taxon>Haloferula</taxon>
    </lineage>
</organism>
<keyword evidence="3" id="KW-1185">Reference proteome</keyword>
<comment type="caution">
    <text evidence="2">The sequence shown here is derived from an EMBL/GenBank/DDBJ whole genome shotgun (WGS) entry which is preliminary data.</text>
</comment>
<keyword evidence="1" id="KW-0472">Membrane</keyword>
<dbReference type="Proteomes" id="UP000557717">
    <property type="component" value="Unassembled WGS sequence"/>
</dbReference>
<dbReference type="AlphaFoldDB" id="A0A840VER3"/>
<dbReference type="RefSeq" id="WP_184017373.1">
    <property type="nucleotide sequence ID" value="NZ_JACHFD010000006.1"/>
</dbReference>
<proteinExistence type="predicted"/>